<organism evidence="1">
    <name type="scientific">Anguilla anguilla</name>
    <name type="common">European freshwater eel</name>
    <name type="synonym">Muraena anguilla</name>
    <dbReference type="NCBI Taxonomy" id="7936"/>
    <lineage>
        <taxon>Eukaryota</taxon>
        <taxon>Metazoa</taxon>
        <taxon>Chordata</taxon>
        <taxon>Craniata</taxon>
        <taxon>Vertebrata</taxon>
        <taxon>Euteleostomi</taxon>
        <taxon>Actinopterygii</taxon>
        <taxon>Neopterygii</taxon>
        <taxon>Teleostei</taxon>
        <taxon>Anguilliformes</taxon>
        <taxon>Anguillidae</taxon>
        <taxon>Anguilla</taxon>
    </lineage>
</organism>
<name>A0A0E9R7H4_ANGAN</name>
<evidence type="ECO:0000313" key="1">
    <source>
        <dbReference type="EMBL" id="JAH24420.1"/>
    </source>
</evidence>
<proteinExistence type="predicted"/>
<sequence length="58" mass="6834">MQTPHRKALGFQLLHSCCETTALLTAPPYFPLPLYVLVYFRKTPSPLWFRFDMMKVKC</sequence>
<accession>A0A0E9R7H4</accession>
<dbReference type="EMBL" id="GBXM01084157">
    <property type="protein sequence ID" value="JAH24420.1"/>
    <property type="molecule type" value="Transcribed_RNA"/>
</dbReference>
<reference evidence="1" key="2">
    <citation type="journal article" date="2015" name="Fish Shellfish Immunol.">
        <title>Early steps in the European eel (Anguilla anguilla)-Vibrio vulnificus interaction in the gills: Role of the RtxA13 toxin.</title>
        <authorList>
            <person name="Callol A."/>
            <person name="Pajuelo D."/>
            <person name="Ebbesson L."/>
            <person name="Teles M."/>
            <person name="MacKenzie S."/>
            <person name="Amaro C."/>
        </authorList>
    </citation>
    <scope>NUCLEOTIDE SEQUENCE</scope>
</reference>
<dbReference type="AlphaFoldDB" id="A0A0E9R7H4"/>
<reference evidence="1" key="1">
    <citation type="submission" date="2014-11" db="EMBL/GenBank/DDBJ databases">
        <authorList>
            <person name="Amaro Gonzalez C."/>
        </authorList>
    </citation>
    <scope>NUCLEOTIDE SEQUENCE</scope>
</reference>
<protein>
    <submittedName>
        <fullName evidence="1">Uncharacterized protein</fullName>
    </submittedName>
</protein>